<keyword evidence="3" id="KW-0597">Phosphoprotein</keyword>
<dbReference type="GO" id="GO:0043709">
    <property type="term" value="P:cell adhesion involved in single-species biofilm formation"/>
    <property type="evidence" value="ECO:0007669"/>
    <property type="project" value="TreeGrafter"/>
</dbReference>
<feature type="coiled-coil region" evidence="4">
    <location>
        <begin position="163"/>
        <end position="193"/>
    </location>
</feature>
<dbReference type="GO" id="GO:0006355">
    <property type="term" value="P:regulation of DNA-templated transcription"/>
    <property type="evidence" value="ECO:0007669"/>
    <property type="project" value="InterPro"/>
</dbReference>
<dbReference type="GO" id="GO:0000160">
    <property type="term" value="P:phosphorelay signal transduction system"/>
    <property type="evidence" value="ECO:0007669"/>
    <property type="project" value="InterPro"/>
</dbReference>
<dbReference type="InterPro" id="IPR029787">
    <property type="entry name" value="Nucleotide_cyclase"/>
</dbReference>
<feature type="domain" description="GGDEF" evidence="7">
    <location>
        <begin position="325"/>
        <end position="449"/>
    </location>
</feature>
<evidence type="ECO:0000259" key="5">
    <source>
        <dbReference type="PROSITE" id="PS50110"/>
    </source>
</evidence>
<dbReference type="SUPFAM" id="SSF55785">
    <property type="entry name" value="PYP-like sensor domain (PAS domain)"/>
    <property type="match status" value="1"/>
</dbReference>
<dbReference type="PROSITE" id="PS50887">
    <property type="entry name" value="GGDEF"/>
    <property type="match status" value="1"/>
</dbReference>
<dbReference type="Pfam" id="PF00072">
    <property type="entry name" value="Response_reg"/>
    <property type="match status" value="1"/>
</dbReference>
<evidence type="ECO:0000256" key="3">
    <source>
        <dbReference type="PROSITE-ProRule" id="PRU00169"/>
    </source>
</evidence>
<dbReference type="GO" id="GO:1902201">
    <property type="term" value="P:negative regulation of bacterial-type flagellum-dependent cell motility"/>
    <property type="evidence" value="ECO:0007669"/>
    <property type="project" value="TreeGrafter"/>
</dbReference>
<dbReference type="PANTHER" id="PTHR45138:SF9">
    <property type="entry name" value="DIGUANYLATE CYCLASE DGCM-RELATED"/>
    <property type="match status" value="1"/>
</dbReference>
<dbReference type="Gene3D" id="3.30.450.20">
    <property type="entry name" value="PAS domain"/>
    <property type="match status" value="1"/>
</dbReference>
<evidence type="ECO:0000313" key="9">
    <source>
        <dbReference type="Proteomes" id="UP000298324"/>
    </source>
</evidence>
<keyword evidence="8" id="KW-0808">Transferase</keyword>
<dbReference type="Proteomes" id="UP000298324">
    <property type="component" value="Unassembled WGS sequence"/>
</dbReference>
<dbReference type="InterPro" id="IPR043128">
    <property type="entry name" value="Rev_trsase/Diguanyl_cyclase"/>
</dbReference>
<keyword evidence="9" id="KW-1185">Reference proteome</keyword>
<name>A0A4Y7REP0_9FIRM</name>
<dbReference type="PANTHER" id="PTHR45138">
    <property type="entry name" value="REGULATORY COMPONENTS OF SENSORY TRANSDUCTION SYSTEM"/>
    <property type="match status" value="1"/>
</dbReference>
<protein>
    <recommendedName>
        <fullName evidence="1">Stage 0 sporulation protein A homolog</fullName>
    </recommendedName>
</protein>
<dbReference type="InterPro" id="IPR013767">
    <property type="entry name" value="PAS_fold"/>
</dbReference>
<proteinExistence type="predicted"/>
<comment type="function">
    <text evidence="2">May play the central regulatory role in sporulation. It may be an element of the effector pathway responsible for the activation of sporulation genes in response to nutritional stress. Spo0A may act in concert with spo0H (a sigma factor) to control the expression of some genes that are critical to the sporulation process.</text>
</comment>
<dbReference type="InterPro" id="IPR011006">
    <property type="entry name" value="CheY-like_superfamily"/>
</dbReference>
<dbReference type="GO" id="GO:0005886">
    <property type="term" value="C:plasma membrane"/>
    <property type="evidence" value="ECO:0007669"/>
    <property type="project" value="TreeGrafter"/>
</dbReference>
<sequence length="449" mass="51456">MSQDIKILIVEDSPTQAEQLKATLEKHDYKVEIAHNGKEALAKVKLQMPLVIISDIIMPEMDGYQFCEKVKEDERLKNIPVILLTSLSEPTDVIKGLKCKADNFIIKPYNEEFLLSRIRHVLINFELRKNHAAEMVTEFYFADQKYLLTSERLQIIDLLLCTYENAVQQKSELEQSYLQLQKAHETIKILEKNYRTILESNADAMVVVNKDGIIRYVNPAAAALFSRNAETFPGEKFDYPIVAGEIKEINLTDSNGAVLTAEVRVVETNWEGENAYLATLRDVTDNVKLREKLRMLSLTDELTGLYNRRGFFTHVQQYQDTVNARDGGLLYIDMDDFKQINDTLGHDVGDKAIIEAANIIKKSFRESDIIGRIGGDEFAVFVTGAGNIDYDVFLDRLHENLQAFNSEKDHQYKLSLSVGKEYNSPENPRSLNELLIRADQSMYEQKRRR</sequence>
<dbReference type="InterPro" id="IPR050469">
    <property type="entry name" value="Diguanylate_Cyclase"/>
</dbReference>
<keyword evidence="4" id="KW-0175">Coiled coil</keyword>
<dbReference type="CDD" id="cd01949">
    <property type="entry name" value="GGDEF"/>
    <property type="match status" value="1"/>
</dbReference>
<dbReference type="Gene3D" id="3.30.70.270">
    <property type="match status" value="1"/>
</dbReference>
<evidence type="ECO:0000256" key="1">
    <source>
        <dbReference type="ARBA" id="ARBA00018672"/>
    </source>
</evidence>
<dbReference type="SUPFAM" id="SSF52172">
    <property type="entry name" value="CheY-like"/>
    <property type="match status" value="1"/>
</dbReference>
<dbReference type="NCBIfam" id="TIGR00229">
    <property type="entry name" value="sensory_box"/>
    <property type="match status" value="1"/>
</dbReference>
<evidence type="ECO:0000259" key="6">
    <source>
        <dbReference type="PROSITE" id="PS50112"/>
    </source>
</evidence>
<dbReference type="PROSITE" id="PS50110">
    <property type="entry name" value="RESPONSE_REGULATORY"/>
    <property type="match status" value="1"/>
</dbReference>
<feature type="domain" description="Response regulatory" evidence="5">
    <location>
        <begin position="6"/>
        <end position="122"/>
    </location>
</feature>
<dbReference type="Pfam" id="PF00989">
    <property type="entry name" value="PAS"/>
    <property type="match status" value="1"/>
</dbReference>
<dbReference type="EMBL" id="QFGA01000001">
    <property type="protein sequence ID" value="TEB07249.1"/>
    <property type="molecule type" value="Genomic_DNA"/>
</dbReference>
<gene>
    <name evidence="8" type="primary">adrA</name>
    <name evidence="8" type="ORF">Psch_00796</name>
</gene>
<dbReference type="SMART" id="SM00448">
    <property type="entry name" value="REC"/>
    <property type="match status" value="1"/>
</dbReference>
<dbReference type="AlphaFoldDB" id="A0A4Y7REP0"/>
<dbReference type="RefSeq" id="WP_134218897.1">
    <property type="nucleotide sequence ID" value="NZ_QFGA01000001.1"/>
</dbReference>
<dbReference type="NCBIfam" id="TIGR00254">
    <property type="entry name" value="GGDEF"/>
    <property type="match status" value="1"/>
</dbReference>
<dbReference type="InterPro" id="IPR000014">
    <property type="entry name" value="PAS"/>
</dbReference>
<dbReference type="SMART" id="SM00091">
    <property type="entry name" value="PAS"/>
    <property type="match status" value="1"/>
</dbReference>
<organism evidence="8 9">
    <name type="scientific">Pelotomaculum schinkii</name>
    <dbReference type="NCBI Taxonomy" id="78350"/>
    <lineage>
        <taxon>Bacteria</taxon>
        <taxon>Bacillati</taxon>
        <taxon>Bacillota</taxon>
        <taxon>Clostridia</taxon>
        <taxon>Eubacteriales</taxon>
        <taxon>Desulfotomaculaceae</taxon>
        <taxon>Pelotomaculum</taxon>
    </lineage>
</organism>
<dbReference type="Gene3D" id="3.40.50.2300">
    <property type="match status" value="1"/>
</dbReference>
<dbReference type="InterPro" id="IPR000160">
    <property type="entry name" value="GGDEF_dom"/>
</dbReference>
<evidence type="ECO:0000259" key="7">
    <source>
        <dbReference type="PROSITE" id="PS50887"/>
    </source>
</evidence>
<feature type="domain" description="PAS" evidence="6">
    <location>
        <begin position="190"/>
        <end position="235"/>
    </location>
</feature>
<evidence type="ECO:0000256" key="2">
    <source>
        <dbReference type="ARBA" id="ARBA00024867"/>
    </source>
</evidence>
<evidence type="ECO:0000256" key="4">
    <source>
        <dbReference type="SAM" id="Coils"/>
    </source>
</evidence>
<dbReference type="Pfam" id="PF00990">
    <property type="entry name" value="GGDEF"/>
    <property type="match status" value="1"/>
</dbReference>
<evidence type="ECO:0000313" key="8">
    <source>
        <dbReference type="EMBL" id="TEB07249.1"/>
    </source>
</evidence>
<reference evidence="8 9" key="1">
    <citation type="journal article" date="2018" name="Environ. Microbiol.">
        <title>Novel energy conservation strategies and behaviour of Pelotomaculum schinkii driving syntrophic propionate catabolism.</title>
        <authorList>
            <person name="Hidalgo-Ahumada C.A.P."/>
            <person name="Nobu M.K."/>
            <person name="Narihiro T."/>
            <person name="Tamaki H."/>
            <person name="Liu W.T."/>
            <person name="Kamagata Y."/>
            <person name="Stams A.J.M."/>
            <person name="Imachi H."/>
            <person name="Sousa D.Z."/>
        </authorList>
    </citation>
    <scope>NUCLEOTIDE SEQUENCE [LARGE SCALE GENOMIC DNA]</scope>
    <source>
        <strain evidence="8 9">HH</strain>
    </source>
</reference>
<keyword evidence="8" id="KW-0548">Nucleotidyltransferase</keyword>
<dbReference type="SUPFAM" id="SSF55073">
    <property type="entry name" value="Nucleotide cyclase"/>
    <property type="match status" value="1"/>
</dbReference>
<comment type="caution">
    <text evidence="8">The sequence shown here is derived from an EMBL/GenBank/DDBJ whole genome shotgun (WGS) entry which is preliminary data.</text>
</comment>
<dbReference type="GO" id="GO:0052621">
    <property type="term" value="F:diguanylate cyclase activity"/>
    <property type="evidence" value="ECO:0007669"/>
    <property type="project" value="TreeGrafter"/>
</dbReference>
<dbReference type="SMART" id="SM00267">
    <property type="entry name" value="GGDEF"/>
    <property type="match status" value="1"/>
</dbReference>
<dbReference type="PROSITE" id="PS50112">
    <property type="entry name" value="PAS"/>
    <property type="match status" value="1"/>
</dbReference>
<feature type="modified residue" description="4-aspartylphosphate" evidence="3">
    <location>
        <position position="55"/>
    </location>
</feature>
<dbReference type="InterPro" id="IPR035965">
    <property type="entry name" value="PAS-like_dom_sf"/>
</dbReference>
<dbReference type="InterPro" id="IPR001789">
    <property type="entry name" value="Sig_transdc_resp-reg_receiver"/>
</dbReference>
<accession>A0A4Y7REP0</accession>